<evidence type="ECO:0000256" key="3">
    <source>
        <dbReference type="ARBA" id="ARBA00022679"/>
    </source>
</evidence>
<dbReference type="EMBL" id="AK357321">
    <property type="protein sequence ID" value="BAJ88535.1"/>
    <property type="molecule type" value="mRNA"/>
</dbReference>
<evidence type="ECO:0000256" key="4">
    <source>
        <dbReference type="ARBA" id="ARBA00022692"/>
    </source>
</evidence>
<dbReference type="GO" id="GO:0016020">
    <property type="term" value="C:membrane"/>
    <property type="evidence" value="ECO:0007669"/>
    <property type="project" value="UniProtKB-SubCell"/>
</dbReference>
<dbReference type="InterPro" id="IPR056462">
    <property type="entry name" value="HAD_RAM2/GPAT1-8"/>
</dbReference>
<evidence type="ECO:0000313" key="8">
    <source>
        <dbReference type="EMBL" id="BAJ88535.1"/>
    </source>
</evidence>
<dbReference type="GO" id="GO:0016746">
    <property type="term" value="F:acyltransferase activity"/>
    <property type="evidence" value="ECO:0007669"/>
    <property type="project" value="InterPro"/>
</dbReference>
<accession>F2D0B4</accession>
<dbReference type="Pfam" id="PF23270">
    <property type="entry name" value="HAD_RAM2_N"/>
    <property type="match status" value="1"/>
</dbReference>
<evidence type="ECO:0000256" key="5">
    <source>
        <dbReference type="ARBA" id="ARBA00022989"/>
    </source>
</evidence>
<proteinExistence type="evidence at transcript level"/>
<evidence type="ECO:0000256" key="6">
    <source>
        <dbReference type="ARBA" id="ARBA00023136"/>
    </source>
</evidence>
<keyword evidence="6" id="KW-0472">Membrane</keyword>
<evidence type="ECO:0000256" key="2">
    <source>
        <dbReference type="ARBA" id="ARBA00007937"/>
    </source>
</evidence>
<keyword evidence="4" id="KW-0812">Transmembrane</keyword>
<dbReference type="AlphaFoldDB" id="F2D0B4"/>
<keyword evidence="5" id="KW-1133">Transmembrane helix</keyword>
<keyword evidence="3" id="KW-0808">Transferase</keyword>
<comment type="subcellular location">
    <subcellularLocation>
        <location evidence="1">Membrane</location>
        <topology evidence="1">Multi-pass membrane protein</topology>
    </subcellularLocation>
</comment>
<name>F2D0B4_HORVV</name>
<protein>
    <submittedName>
        <fullName evidence="8">Predicted protein</fullName>
    </submittedName>
</protein>
<dbReference type="Pfam" id="PF01553">
    <property type="entry name" value="Acyltransferase"/>
    <property type="match status" value="1"/>
</dbReference>
<sequence length="545" mass="62256">FFGVQGAHMALKPFSKFLLAFYHLARRRLGNLLGQYHHLQSSSGISTYPKIIQTCLRVPQDDEHLRNKTLVLDVEGGLLRSTSTFPYFMLIAIEAGSFLRGFILLCLYPLLCCVTQEVKSKIMIMVCFVGLREEKVVRVARATLPKYFLEDLGRERLEVVSGVKRVAGVCRLIPRVMAEAFLKEYTEFEVVVGREVKMIRGRYVGFLRKESEGRLGQAKFDQNEMIGFGSSSSYFDYDHHQLFSRCKQVYLVTPEEKRKWSPLSRDQYPRPLIFHDGRLAFRPTPQATLAMFMWLPLALPLTVLRTIIFVKLPYSISVAIGSVIGVTTRVINSPVDTGKVGSEPHAQPSPQGHLYVCNHRTLLDPVYISAMLNKQVSTVTYSVSRVSELLSPIGTVRLTRNRDEDWRRMEQSLKQGDLVVCPEGTTCREPYLLRFSPLFVELVDEVYPVALVNWSSMFHGTSTGNFKYLDHFYYFMNPRPAYDVQFMDKMPTRMVIQGKRCESKEVANLVQGEIGRILGFRSTTLTRKDKYLRLAGNEGFADTKQ</sequence>
<reference evidence="8" key="1">
    <citation type="journal article" date="2011" name="Plant Physiol.">
        <title>Comprehensive sequence analysis of 24,783 barley full-length cDNAs derived from 12 clone libraries.</title>
        <authorList>
            <person name="Matsumoto T."/>
            <person name="Tanaka T."/>
            <person name="Sakai H."/>
            <person name="Amano N."/>
            <person name="Kanamori H."/>
            <person name="Kurita K."/>
            <person name="Kikuta A."/>
            <person name="Kamiya K."/>
            <person name="Yamamoto M."/>
            <person name="Ikawa H."/>
            <person name="Fujii N."/>
            <person name="Hori K."/>
            <person name="Itoh T."/>
            <person name="Sato K."/>
        </authorList>
    </citation>
    <scope>NUCLEOTIDE SEQUENCE</scope>
    <source>
        <tissue evidence="8">Shoot</tissue>
    </source>
</reference>
<dbReference type="PANTHER" id="PTHR15486">
    <property type="entry name" value="ANCIENT UBIQUITOUS PROTEIN"/>
    <property type="match status" value="1"/>
</dbReference>
<feature type="domain" description="Phospholipid/glycerol acyltransferase" evidence="7">
    <location>
        <begin position="353"/>
        <end position="454"/>
    </location>
</feature>
<dbReference type="PANTHER" id="PTHR15486:SF62">
    <property type="entry name" value="GLYCEROL-3-PHOSPHATE ACYLTRANSFERASE 2-RELATED"/>
    <property type="match status" value="1"/>
</dbReference>
<evidence type="ECO:0000259" key="7">
    <source>
        <dbReference type="SMART" id="SM00563"/>
    </source>
</evidence>
<dbReference type="SMART" id="SM00563">
    <property type="entry name" value="PlsC"/>
    <property type="match status" value="1"/>
</dbReference>
<organism evidence="8">
    <name type="scientific">Hordeum vulgare subsp. vulgare</name>
    <name type="common">Domesticated barley</name>
    <dbReference type="NCBI Taxonomy" id="112509"/>
    <lineage>
        <taxon>Eukaryota</taxon>
        <taxon>Viridiplantae</taxon>
        <taxon>Streptophyta</taxon>
        <taxon>Embryophyta</taxon>
        <taxon>Tracheophyta</taxon>
        <taxon>Spermatophyta</taxon>
        <taxon>Magnoliopsida</taxon>
        <taxon>Liliopsida</taxon>
        <taxon>Poales</taxon>
        <taxon>Poaceae</taxon>
        <taxon>BOP clade</taxon>
        <taxon>Pooideae</taxon>
        <taxon>Triticodae</taxon>
        <taxon>Triticeae</taxon>
        <taxon>Hordeinae</taxon>
        <taxon>Hordeum</taxon>
    </lineage>
</organism>
<comment type="similarity">
    <text evidence="2">Belongs to the GPAT/DAPAT family.</text>
</comment>
<dbReference type="InterPro" id="IPR002123">
    <property type="entry name" value="Plipid/glycerol_acylTrfase"/>
</dbReference>
<dbReference type="SUPFAM" id="SSF69593">
    <property type="entry name" value="Glycerol-3-phosphate (1)-acyltransferase"/>
    <property type="match status" value="1"/>
</dbReference>
<evidence type="ECO:0000256" key="1">
    <source>
        <dbReference type="ARBA" id="ARBA00004141"/>
    </source>
</evidence>
<feature type="non-terminal residue" evidence="8">
    <location>
        <position position="1"/>
    </location>
</feature>